<dbReference type="SUPFAM" id="SSF55785">
    <property type="entry name" value="PYP-like sensor domain (PAS domain)"/>
    <property type="match status" value="1"/>
</dbReference>
<evidence type="ECO:0000256" key="3">
    <source>
        <dbReference type="ARBA" id="ARBA00022543"/>
    </source>
</evidence>
<gene>
    <name evidence="9" type="primary">pyp</name>
    <name evidence="9" type="ORF">QC815_11010</name>
</gene>
<comment type="similarity">
    <text evidence="1">Belongs to the photoactive yellow protein family.</text>
</comment>
<keyword evidence="6" id="KW-0675">Receptor</keyword>
<organism evidence="9 10">
    <name type="scientific">Vreelandella gomseomensis</name>
    <dbReference type="NCBI Taxonomy" id="370766"/>
    <lineage>
        <taxon>Bacteria</taxon>
        <taxon>Pseudomonadati</taxon>
        <taxon>Pseudomonadota</taxon>
        <taxon>Gammaproteobacteria</taxon>
        <taxon>Oceanospirillales</taxon>
        <taxon>Halomonadaceae</taxon>
        <taxon>Vreelandella</taxon>
    </lineage>
</organism>
<proteinExistence type="inferred from homology"/>
<protein>
    <recommendedName>
        <fullName evidence="2 7">Photoactive yellow protein</fullName>
    </recommendedName>
</protein>
<keyword evidence="3" id="KW-0600">Photoreceptor protein</keyword>
<reference evidence="9 10" key="1">
    <citation type="submission" date="2023-04" db="EMBL/GenBank/DDBJ databases">
        <title>A long-awaited taxogenomic arrangement of the family Halomonadaceae.</title>
        <authorList>
            <person name="De La Haba R."/>
            <person name="Chuvochina M."/>
            <person name="Wittouck S."/>
            <person name="Arahal D.R."/>
            <person name="Sanchez-Porro C."/>
            <person name="Hugenholtz P."/>
            <person name="Ventosa A."/>
        </authorList>
    </citation>
    <scope>NUCLEOTIDE SEQUENCE [LARGE SCALE GENOMIC DNA]</scope>
    <source>
        <strain evidence="9 10">DSM 18042</strain>
    </source>
</reference>
<dbReference type="InterPro" id="IPR000014">
    <property type="entry name" value="PAS"/>
</dbReference>
<evidence type="ECO:0000256" key="6">
    <source>
        <dbReference type="ARBA" id="ARBA00023170"/>
    </source>
</evidence>
<sequence>MHASALNLEVIVMAMETVRFGGDDIENSLAKMDDKKLDELAFGAIQLDANGKIVQYNAAEGGITGRDPKSVIGKNFFTEVAPCTQSKEFQGRFKEGVKSGELNTMFEYVFDYQMTPTKVKVHMKKALSGDTYWIFVKRL</sequence>
<dbReference type="InterPro" id="IPR012130">
    <property type="entry name" value="PYP"/>
</dbReference>
<evidence type="ECO:0000256" key="1">
    <source>
        <dbReference type="ARBA" id="ARBA00009132"/>
    </source>
</evidence>
<feature type="domain" description="PAS" evidence="8">
    <location>
        <begin position="37"/>
        <end position="100"/>
    </location>
</feature>
<dbReference type="RefSeq" id="WP_230447135.1">
    <property type="nucleotide sequence ID" value="NZ_JARWAI010000007.1"/>
</dbReference>
<evidence type="ECO:0000256" key="7">
    <source>
        <dbReference type="NCBIfam" id="TIGR02373"/>
    </source>
</evidence>
<dbReference type="Pfam" id="PF00989">
    <property type="entry name" value="PAS"/>
    <property type="match status" value="1"/>
</dbReference>
<dbReference type="NCBIfam" id="TIGR02373">
    <property type="entry name" value="photo_yellow"/>
    <property type="match status" value="1"/>
</dbReference>
<evidence type="ECO:0000256" key="2">
    <source>
        <dbReference type="ARBA" id="ARBA00019243"/>
    </source>
</evidence>
<dbReference type="InterPro" id="IPR035965">
    <property type="entry name" value="PAS-like_dom_sf"/>
</dbReference>
<dbReference type="PROSITE" id="PS50112">
    <property type="entry name" value="PAS"/>
    <property type="match status" value="1"/>
</dbReference>
<dbReference type="EMBL" id="JARWAI010000007">
    <property type="protein sequence ID" value="MDR5875452.1"/>
    <property type="molecule type" value="Genomic_DNA"/>
</dbReference>
<evidence type="ECO:0000259" key="8">
    <source>
        <dbReference type="PROSITE" id="PS50112"/>
    </source>
</evidence>
<dbReference type="CDD" id="cd00130">
    <property type="entry name" value="PAS"/>
    <property type="match status" value="1"/>
</dbReference>
<name>A0ABU1GD76_9GAMM</name>
<evidence type="ECO:0000313" key="9">
    <source>
        <dbReference type="EMBL" id="MDR5875452.1"/>
    </source>
</evidence>
<dbReference type="InterPro" id="IPR013767">
    <property type="entry name" value="PAS_fold"/>
</dbReference>
<dbReference type="PIRSF" id="PIRSF000087">
    <property type="entry name" value="PYP"/>
    <property type="match status" value="1"/>
</dbReference>
<comment type="caution">
    <text evidence="9">The sequence shown here is derived from an EMBL/GenBank/DDBJ whole genome shotgun (WGS) entry which is preliminary data.</text>
</comment>
<keyword evidence="5" id="KW-0157">Chromophore</keyword>
<keyword evidence="4" id="KW-0716">Sensory transduction</keyword>
<dbReference type="Gene3D" id="3.30.450.20">
    <property type="entry name" value="PAS domain"/>
    <property type="match status" value="1"/>
</dbReference>
<accession>A0ABU1GD76</accession>
<evidence type="ECO:0000256" key="5">
    <source>
        <dbReference type="ARBA" id="ARBA00022991"/>
    </source>
</evidence>
<keyword evidence="10" id="KW-1185">Reference proteome</keyword>
<evidence type="ECO:0000313" key="10">
    <source>
        <dbReference type="Proteomes" id="UP001269267"/>
    </source>
</evidence>
<evidence type="ECO:0000256" key="4">
    <source>
        <dbReference type="ARBA" id="ARBA00022606"/>
    </source>
</evidence>
<dbReference type="Proteomes" id="UP001269267">
    <property type="component" value="Unassembled WGS sequence"/>
</dbReference>